<keyword evidence="2" id="KW-1185">Reference proteome</keyword>
<organism evidence="1 2">
    <name type="scientific">Pleurotus cornucopiae</name>
    <name type="common">Cornucopia mushroom</name>
    <dbReference type="NCBI Taxonomy" id="5321"/>
    <lineage>
        <taxon>Eukaryota</taxon>
        <taxon>Fungi</taxon>
        <taxon>Dikarya</taxon>
        <taxon>Basidiomycota</taxon>
        <taxon>Agaricomycotina</taxon>
        <taxon>Agaricomycetes</taxon>
        <taxon>Agaricomycetidae</taxon>
        <taxon>Agaricales</taxon>
        <taxon>Pleurotineae</taxon>
        <taxon>Pleurotaceae</taxon>
        <taxon>Pleurotus</taxon>
    </lineage>
</organism>
<dbReference type="Proteomes" id="UP000824881">
    <property type="component" value="Unassembled WGS sequence"/>
</dbReference>
<dbReference type="EMBL" id="WQMT02000009">
    <property type="protein sequence ID" value="KAG9219700.1"/>
    <property type="molecule type" value="Genomic_DNA"/>
</dbReference>
<evidence type="ECO:0000313" key="2">
    <source>
        <dbReference type="Proteomes" id="UP000824881"/>
    </source>
</evidence>
<accession>A0ACB7IP33</accession>
<proteinExistence type="predicted"/>
<gene>
    <name evidence="1" type="ORF">CCMSSC00406_0005978</name>
</gene>
<comment type="caution">
    <text evidence="1">The sequence shown here is derived from an EMBL/GenBank/DDBJ whole genome shotgun (WGS) entry which is preliminary data.</text>
</comment>
<reference evidence="1 2" key="1">
    <citation type="journal article" date="2021" name="Appl. Environ. Microbiol.">
        <title>Genetic linkage and physical mapping for an oyster mushroom Pleurotus cornucopiae and QTL analysis for the trait cap color.</title>
        <authorList>
            <person name="Zhang Y."/>
            <person name="Gao W."/>
            <person name="Sonnenberg A."/>
            <person name="Chen Q."/>
            <person name="Zhang J."/>
            <person name="Huang C."/>
        </authorList>
    </citation>
    <scope>NUCLEOTIDE SEQUENCE [LARGE SCALE GENOMIC DNA]</scope>
    <source>
        <strain evidence="1">CCMSSC00406</strain>
    </source>
</reference>
<evidence type="ECO:0000313" key="1">
    <source>
        <dbReference type="EMBL" id="KAG9219700.1"/>
    </source>
</evidence>
<protein>
    <submittedName>
        <fullName evidence="1">Uncharacterized protein</fullName>
    </submittedName>
</protein>
<sequence>MPPSAADSVSTNNEAVSFDRTSCARGTTPLLELAPHLVPRMYALRKDEYEELLARGATRLLCETFELQFTPDVGIVAWADQDLFDEFTGEGMRRGDRWKIRLGRRVELDEEDLDGSQFIEDFLEDAVVFPLYLPYGNHSPERWETVEVTPGVWETRLVGDVADQTVHDADAAGNDAGDEGDHDGCESDGFMYDPNEPITIDGARVLATEDLALGPRNDGTAPRTAPRTAPVRIDVVVQAGYESTGTDSAEELDEFDAMVIDACPDATDHEDTGWEITDIPDAEWPESDEEENEEEDETADMPSNEVGVEDAMHEDKYADDSADSDFDSDEVLSGDEDALGPLS</sequence>
<name>A0ACB7IP33_PLECO</name>